<evidence type="ECO:0000256" key="6">
    <source>
        <dbReference type="ARBA" id="ARBA00023015"/>
    </source>
</evidence>
<keyword evidence="3 10" id="KW-0240">DNA-directed RNA polymerase</keyword>
<dbReference type="AlphaFoldDB" id="A0A918RPG6"/>
<keyword evidence="7 10" id="KW-0731">Sigma factor</keyword>
<gene>
    <name evidence="14" type="primary">rpoN</name>
    <name evidence="14" type="ORF">GCM10008090_11840</name>
</gene>
<accession>A0A918RPG6</accession>
<dbReference type="Pfam" id="PF04963">
    <property type="entry name" value="Sigma54_CBD"/>
    <property type="match status" value="1"/>
</dbReference>
<comment type="function">
    <text evidence="10">Sigma factors are initiation factors that promote the attachment of RNA polymerase to specific initiation sites and are then released.</text>
</comment>
<keyword evidence="4 10" id="KW-0808">Transferase</keyword>
<dbReference type="PROSITE" id="PS00718">
    <property type="entry name" value="SIGMA54_2"/>
    <property type="match status" value="1"/>
</dbReference>
<dbReference type="PROSITE" id="PS50044">
    <property type="entry name" value="SIGMA54_3"/>
    <property type="match status" value="1"/>
</dbReference>
<organism evidence="14 15">
    <name type="scientific">Arenicella chitinivorans</name>
    <dbReference type="NCBI Taxonomy" id="1329800"/>
    <lineage>
        <taxon>Bacteria</taxon>
        <taxon>Pseudomonadati</taxon>
        <taxon>Pseudomonadota</taxon>
        <taxon>Gammaproteobacteria</taxon>
        <taxon>Arenicellales</taxon>
        <taxon>Arenicellaceae</taxon>
        <taxon>Arenicella</taxon>
    </lineage>
</organism>
<reference evidence="14" key="1">
    <citation type="journal article" date="2014" name="Int. J. Syst. Evol. Microbiol.">
        <title>Complete genome sequence of Corynebacterium casei LMG S-19264T (=DSM 44701T), isolated from a smear-ripened cheese.</title>
        <authorList>
            <consortium name="US DOE Joint Genome Institute (JGI-PGF)"/>
            <person name="Walter F."/>
            <person name="Albersmeier A."/>
            <person name="Kalinowski J."/>
            <person name="Ruckert C."/>
        </authorList>
    </citation>
    <scope>NUCLEOTIDE SEQUENCE</scope>
    <source>
        <strain evidence="14">KCTC 12711</strain>
    </source>
</reference>
<dbReference type="GO" id="GO:0006352">
    <property type="term" value="P:DNA-templated transcription initiation"/>
    <property type="evidence" value="ECO:0007669"/>
    <property type="project" value="InterPro"/>
</dbReference>
<feature type="region of interest" description="Disordered" evidence="11">
    <location>
        <begin position="52"/>
        <end position="90"/>
    </location>
</feature>
<dbReference type="GO" id="GO:0001216">
    <property type="term" value="F:DNA-binding transcription activator activity"/>
    <property type="evidence" value="ECO:0007669"/>
    <property type="project" value="InterPro"/>
</dbReference>
<keyword evidence="6 10" id="KW-0805">Transcription regulation</keyword>
<evidence type="ECO:0000256" key="4">
    <source>
        <dbReference type="ARBA" id="ARBA00022679"/>
    </source>
</evidence>
<evidence type="ECO:0000256" key="8">
    <source>
        <dbReference type="ARBA" id="ARBA00023125"/>
    </source>
</evidence>
<evidence type="ECO:0000256" key="1">
    <source>
        <dbReference type="ARBA" id="ARBA00008798"/>
    </source>
</evidence>
<dbReference type="InterPro" id="IPR038709">
    <property type="entry name" value="RpoN_core-bd_sf"/>
</dbReference>
<evidence type="ECO:0000256" key="11">
    <source>
        <dbReference type="SAM" id="MobiDB-lite"/>
    </source>
</evidence>
<dbReference type="GO" id="GO:0003677">
    <property type="term" value="F:DNA binding"/>
    <property type="evidence" value="ECO:0007669"/>
    <property type="project" value="UniProtKB-KW"/>
</dbReference>
<dbReference type="NCBIfam" id="TIGR02395">
    <property type="entry name" value="rpoN_sigma"/>
    <property type="match status" value="1"/>
</dbReference>
<dbReference type="InterPro" id="IPR007634">
    <property type="entry name" value="RNA_pol_sigma_54_DNA-bd"/>
</dbReference>
<dbReference type="Gene3D" id="1.10.10.1330">
    <property type="entry name" value="RNA polymerase sigma-54 factor, core-binding domain"/>
    <property type="match status" value="1"/>
</dbReference>
<evidence type="ECO:0000256" key="3">
    <source>
        <dbReference type="ARBA" id="ARBA00022478"/>
    </source>
</evidence>
<proteinExistence type="inferred from homology"/>
<dbReference type="GO" id="GO:0016987">
    <property type="term" value="F:sigma factor activity"/>
    <property type="evidence" value="ECO:0007669"/>
    <property type="project" value="UniProtKB-KW"/>
</dbReference>
<dbReference type="RefSeq" id="WP_189399121.1">
    <property type="nucleotide sequence ID" value="NZ_BMXA01000002.1"/>
</dbReference>
<evidence type="ECO:0000256" key="5">
    <source>
        <dbReference type="ARBA" id="ARBA00022695"/>
    </source>
</evidence>
<evidence type="ECO:0000256" key="2">
    <source>
        <dbReference type="ARBA" id="ARBA00019942"/>
    </source>
</evidence>
<dbReference type="PRINTS" id="PR00045">
    <property type="entry name" value="SIGMA54FCT"/>
</dbReference>
<keyword evidence="9 10" id="KW-0804">Transcription</keyword>
<dbReference type="Gene3D" id="1.10.10.60">
    <property type="entry name" value="Homeodomain-like"/>
    <property type="match status" value="1"/>
</dbReference>
<feature type="domain" description="RNA polymerase sigma factor 54 core-binding" evidence="13">
    <location>
        <begin position="118"/>
        <end position="310"/>
    </location>
</feature>
<dbReference type="GO" id="GO:0016779">
    <property type="term" value="F:nucleotidyltransferase activity"/>
    <property type="evidence" value="ECO:0007669"/>
    <property type="project" value="UniProtKB-KW"/>
</dbReference>
<dbReference type="Pfam" id="PF04552">
    <property type="entry name" value="Sigma54_DBD"/>
    <property type="match status" value="1"/>
</dbReference>
<dbReference type="GO" id="GO:0000428">
    <property type="term" value="C:DNA-directed RNA polymerase complex"/>
    <property type="evidence" value="ECO:0007669"/>
    <property type="project" value="UniProtKB-KW"/>
</dbReference>
<evidence type="ECO:0000256" key="7">
    <source>
        <dbReference type="ARBA" id="ARBA00023082"/>
    </source>
</evidence>
<keyword evidence="15" id="KW-1185">Reference proteome</keyword>
<dbReference type="PANTHER" id="PTHR32248:SF4">
    <property type="entry name" value="RNA POLYMERASE SIGMA-54 FACTOR"/>
    <property type="match status" value="1"/>
</dbReference>
<dbReference type="Pfam" id="PF00309">
    <property type="entry name" value="Sigma54_AID"/>
    <property type="match status" value="1"/>
</dbReference>
<evidence type="ECO:0000256" key="10">
    <source>
        <dbReference type="PIRNR" id="PIRNR000774"/>
    </source>
</evidence>
<feature type="domain" description="RNA polymerase sigma factor 54 DNA-binding" evidence="12">
    <location>
        <begin position="324"/>
        <end position="481"/>
    </location>
</feature>
<name>A0A918RPG6_9GAMM</name>
<dbReference type="PANTHER" id="PTHR32248">
    <property type="entry name" value="RNA POLYMERASE SIGMA-54 FACTOR"/>
    <property type="match status" value="1"/>
</dbReference>
<dbReference type="InterPro" id="IPR007046">
    <property type="entry name" value="RNA_pol_sigma_54_core-bd"/>
</dbReference>
<evidence type="ECO:0000313" key="15">
    <source>
        <dbReference type="Proteomes" id="UP000614811"/>
    </source>
</evidence>
<dbReference type="EMBL" id="BMXA01000002">
    <property type="protein sequence ID" value="GHA04159.1"/>
    <property type="molecule type" value="Genomic_DNA"/>
</dbReference>
<keyword evidence="8 10" id="KW-0238">DNA-binding</keyword>
<dbReference type="PIRSF" id="PIRSF000774">
    <property type="entry name" value="RpoN"/>
    <property type="match status" value="1"/>
</dbReference>
<evidence type="ECO:0000313" key="14">
    <source>
        <dbReference type="EMBL" id="GHA04159.1"/>
    </source>
</evidence>
<dbReference type="NCBIfam" id="NF009118">
    <property type="entry name" value="PRK12469.1"/>
    <property type="match status" value="1"/>
</dbReference>
<dbReference type="PROSITE" id="PS00717">
    <property type="entry name" value="SIGMA54_1"/>
    <property type="match status" value="1"/>
</dbReference>
<evidence type="ECO:0000256" key="9">
    <source>
        <dbReference type="ARBA" id="ARBA00023163"/>
    </source>
</evidence>
<dbReference type="InterPro" id="IPR000394">
    <property type="entry name" value="RNA_pol_sigma_54"/>
</dbReference>
<dbReference type="Proteomes" id="UP000614811">
    <property type="component" value="Unassembled WGS sequence"/>
</dbReference>
<sequence>MKQSLNLKLSQQLTLTPQLKQSLKLLQLPALELEQEVQQALDSNPLLERVESEQTDLNGGDETLINQPNADTESRATDTGTTDATSELADDNGNWQETFESHRVSNVSTGSGGTDTEFTQFVSKQESLFEHLDWQIQMTTLSAKDKQIANALLRCLDDEGYLNAELAEVTTMIDADVDEDEVHAVLSLIKTLEPIGVGARNLNERLNILLDQLPPDTGGLELAKQIVSEHLDLVGTRNLAKLKKSLNVSERALSESLNLITHLNPRIGGEFKSDNQNYIIPDVHIKKVNGVWRAHLNPDNQVKLRLNQTYSDMLKRDIDKEGSEFIQQNLLEAKMFIKGLMSRYDTLLLVAEAIIERQQAFFEQGDQAMQPMVLQDIAEQLEMHESTISRATAGKYLLSPRGVFELKYFFSSALNSTDGTASSSTAIRSLIRKMVDAESKAKPLSDSKIAKELEQQGHIVARRTVAKYRESMQIAPSSQRKSLV</sequence>
<comment type="caution">
    <text evidence="14">The sequence shown here is derived from an EMBL/GenBank/DDBJ whole genome shotgun (WGS) entry which is preliminary data.</text>
</comment>
<reference evidence="14" key="2">
    <citation type="submission" date="2020-09" db="EMBL/GenBank/DDBJ databases">
        <authorList>
            <person name="Sun Q."/>
            <person name="Kim S."/>
        </authorList>
    </citation>
    <scope>NUCLEOTIDE SEQUENCE</scope>
    <source>
        <strain evidence="14">KCTC 12711</strain>
    </source>
</reference>
<evidence type="ECO:0000259" key="13">
    <source>
        <dbReference type="Pfam" id="PF04963"/>
    </source>
</evidence>
<dbReference type="NCBIfam" id="NF004595">
    <property type="entry name" value="PRK05932.1-2"/>
    <property type="match status" value="1"/>
</dbReference>
<keyword evidence="5 10" id="KW-0548">Nucleotidyltransferase</keyword>
<evidence type="ECO:0000259" key="12">
    <source>
        <dbReference type="Pfam" id="PF04552"/>
    </source>
</evidence>
<feature type="compositionally biased region" description="Polar residues" evidence="11">
    <location>
        <begin position="64"/>
        <end position="85"/>
    </location>
</feature>
<protein>
    <recommendedName>
        <fullName evidence="2 10">RNA polymerase sigma-54 factor</fullName>
    </recommendedName>
</protein>
<comment type="similarity">
    <text evidence="1 10">Belongs to the sigma-54 factor family.</text>
</comment>